<proteinExistence type="inferred from homology"/>
<keyword evidence="6" id="KW-1185">Reference proteome</keyword>
<feature type="coiled-coil region" evidence="3">
    <location>
        <begin position="378"/>
        <end position="503"/>
    </location>
</feature>
<sequence>MEITELTIENFRPYYGEVTIKPRTEADHPLILIRGKNDTGKTSLFTAIRFCLYGAENRAEYTEHINRTAAEESGGTTRVEMTFLHDDEVYTIERGINYSQVDSADDRQAANWYREVRGPNGDIVEQGAKEQEYRRFINRILPENVAPFFLFDAEELQRFEESHDETVRESIETVLGIQEIENAVDDLNDRKRNFDREYADFESTASEVEALREELRDVMDELDEIGDDTEGEIAEIQEKIETKKANRREVRQELDKIQDTEPLRQEKQDLQEELHAAETDLQETIEQRDKLRRELGPIMAARGRQVFRDNYDIEGASGEAEVLHQIINDDDRDTCICGEPLTDEKHQQLSERYVKLHSPQRRRLTALMEICQNVDTVVSSELDRYQQYQATIRRLRQNIEDTQAEIEEIQSQIDEIEQAAKAGLKEKETQLNNEIQELEGTLNKKRERKGELTSEKQRLETRIAGMEEADSEAERYRELSTLAERCEQAFEDIKEELVESRRKSVEDHATETFLKLTNRPDYYQGIEITENYELQVKTPNATRSLEEQDPSAGQTQIIAYSFIAGLSKYTTRNAPVVIDTPIGRLDPEHKANLVDFYHEFSDQVIILYQPNELSTDDIGEMAEFIADHYEITIRDDDLSSSTIKELPDVMEAAAEVES</sequence>
<dbReference type="RefSeq" id="WP_207290814.1">
    <property type="nucleotide sequence ID" value="NZ_CP071462.1"/>
</dbReference>
<dbReference type="InterPro" id="IPR038729">
    <property type="entry name" value="Rad50/SbcC_AAA"/>
</dbReference>
<dbReference type="Proteomes" id="UP000663203">
    <property type="component" value="Chromosome"/>
</dbReference>
<evidence type="ECO:0000256" key="2">
    <source>
        <dbReference type="ARBA" id="ARBA00049666"/>
    </source>
</evidence>
<protein>
    <submittedName>
        <fullName evidence="5">AAA family ATPase</fullName>
    </submittedName>
</protein>
<evidence type="ECO:0000259" key="4">
    <source>
        <dbReference type="Pfam" id="PF13476"/>
    </source>
</evidence>
<evidence type="ECO:0000256" key="1">
    <source>
        <dbReference type="ARBA" id="ARBA00023054"/>
    </source>
</evidence>
<dbReference type="AlphaFoldDB" id="A0A8A2VGB7"/>
<evidence type="ECO:0000313" key="5">
    <source>
        <dbReference type="EMBL" id="QSX01100.1"/>
    </source>
</evidence>
<feature type="domain" description="Rad50/SbcC-type AAA" evidence="4">
    <location>
        <begin position="5"/>
        <end position="222"/>
    </location>
</feature>
<dbReference type="PANTHER" id="PTHR32114">
    <property type="entry name" value="ABC TRANSPORTER ABCH.3"/>
    <property type="match status" value="1"/>
</dbReference>
<feature type="coiled-coil region" evidence="3">
    <location>
        <begin position="177"/>
        <end position="294"/>
    </location>
</feature>
<dbReference type="GO" id="GO:0006302">
    <property type="term" value="P:double-strand break repair"/>
    <property type="evidence" value="ECO:0007669"/>
    <property type="project" value="InterPro"/>
</dbReference>
<dbReference type="SUPFAM" id="SSF52540">
    <property type="entry name" value="P-loop containing nucleoside triphosphate hydrolases"/>
    <property type="match status" value="2"/>
</dbReference>
<evidence type="ECO:0000256" key="3">
    <source>
        <dbReference type="SAM" id="Coils"/>
    </source>
</evidence>
<dbReference type="Gene3D" id="3.40.50.300">
    <property type="entry name" value="P-loop containing nucleotide triphosphate hydrolases"/>
    <property type="match status" value="2"/>
</dbReference>
<gene>
    <name evidence="5" type="ORF">J0X25_09155</name>
</gene>
<dbReference type="GeneID" id="63187470"/>
<organism evidence="5 6">
    <name type="scientific">Haloterrigena alkaliphila</name>
    <dbReference type="NCBI Taxonomy" id="2816475"/>
    <lineage>
        <taxon>Archaea</taxon>
        <taxon>Methanobacteriati</taxon>
        <taxon>Methanobacteriota</taxon>
        <taxon>Stenosarchaea group</taxon>
        <taxon>Halobacteria</taxon>
        <taxon>Halobacteriales</taxon>
        <taxon>Natrialbaceae</taxon>
        <taxon>Haloterrigena</taxon>
    </lineage>
</organism>
<dbReference type="PANTHER" id="PTHR32114:SF2">
    <property type="entry name" value="ABC TRANSPORTER ABCH.3"/>
    <property type="match status" value="1"/>
</dbReference>
<keyword evidence="1 3" id="KW-0175">Coiled coil</keyword>
<dbReference type="KEGG" id="hakz:J0X25_09155"/>
<accession>A0A8A2VGB7</accession>
<reference evidence="5 6" key="1">
    <citation type="submission" date="2021-03" db="EMBL/GenBank/DDBJ databases">
        <title>Haloterrigena longa sp. nov. and Haloterrigena limicola sp. nov., extremely halophilic archaea isolated from a salt lake.</title>
        <authorList>
            <person name="Henglin C."/>
        </authorList>
    </citation>
    <scope>NUCLEOTIDE SEQUENCE [LARGE SCALE GENOMIC DNA]</scope>
    <source>
        <strain evidence="5 6">KZCA68</strain>
    </source>
</reference>
<dbReference type="EMBL" id="CP071462">
    <property type="protein sequence ID" value="QSX01100.1"/>
    <property type="molecule type" value="Genomic_DNA"/>
</dbReference>
<name>A0A8A2VGB7_9EURY</name>
<evidence type="ECO:0000313" key="6">
    <source>
        <dbReference type="Proteomes" id="UP000663203"/>
    </source>
</evidence>
<dbReference type="Pfam" id="PF13476">
    <property type="entry name" value="AAA_23"/>
    <property type="match status" value="1"/>
</dbReference>
<dbReference type="GO" id="GO:0016887">
    <property type="term" value="F:ATP hydrolysis activity"/>
    <property type="evidence" value="ECO:0007669"/>
    <property type="project" value="InterPro"/>
</dbReference>
<comment type="similarity">
    <text evidence="2">Belongs to the Sph1/Sph2 family.</text>
</comment>
<dbReference type="InterPro" id="IPR027417">
    <property type="entry name" value="P-loop_NTPase"/>
</dbReference>